<reference evidence="2 3" key="1">
    <citation type="submission" date="2016-04" db="EMBL/GenBank/DDBJ databases">
        <title>A degradative enzymes factory behind the ericoid mycorrhizal symbiosis.</title>
        <authorList>
            <consortium name="DOE Joint Genome Institute"/>
            <person name="Martino E."/>
            <person name="Morin E."/>
            <person name="Grelet G."/>
            <person name="Kuo A."/>
            <person name="Kohler A."/>
            <person name="Daghino S."/>
            <person name="Barry K."/>
            <person name="Choi C."/>
            <person name="Cichocki N."/>
            <person name="Clum A."/>
            <person name="Copeland A."/>
            <person name="Hainaut M."/>
            <person name="Haridas S."/>
            <person name="Labutti K."/>
            <person name="Lindquist E."/>
            <person name="Lipzen A."/>
            <person name="Khouja H.-R."/>
            <person name="Murat C."/>
            <person name="Ohm R."/>
            <person name="Olson A."/>
            <person name="Spatafora J."/>
            <person name="Veneault-Fourrey C."/>
            <person name="Henrissat B."/>
            <person name="Grigoriev I."/>
            <person name="Martin F."/>
            <person name="Perotto S."/>
        </authorList>
    </citation>
    <scope>NUCLEOTIDE SEQUENCE [LARGE SCALE GENOMIC DNA]</scope>
    <source>
        <strain evidence="2 3">F</strain>
    </source>
</reference>
<dbReference type="Proteomes" id="UP000235786">
    <property type="component" value="Unassembled WGS sequence"/>
</dbReference>
<dbReference type="AlphaFoldDB" id="A0A2J6R9I2"/>
<keyword evidence="3" id="KW-1185">Reference proteome</keyword>
<dbReference type="EMBL" id="KZ613952">
    <property type="protein sequence ID" value="PMD35184.1"/>
    <property type="molecule type" value="Genomic_DNA"/>
</dbReference>
<gene>
    <name evidence="2" type="ORF">L207DRAFT_108124</name>
</gene>
<evidence type="ECO:0000313" key="2">
    <source>
        <dbReference type="EMBL" id="PMD35184.1"/>
    </source>
</evidence>
<name>A0A2J6R9I2_HYAVF</name>
<accession>A0A2J6R9I2</accession>
<proteinExistence type="predicted"/>
<evidence type="ECO:0000256" key="1">
    <source>
        <dbReference type="SAM" id="MobiDB-lite"/>
    </source>
</evidence>
<evidence type="ECO:0000313" key="3">
    <source>
        <dbReference type="Proteomes" id="UP000235786"/>
    </source>
</evidence>
<sequence>MLAGRLEERCCSAARRFRNRCSRARPGLPASRGTSRLTLRPPVQRPRPSTYPLHPEREGLISQFHTTSLLSKSRAVRRAGEAAFAEVPKSLFWTLDTGPLLCSIGIRNRARLHELARWQDGKMATQAGTSCKYSTAQYSIRSTRLLLAVQSAISIQ</sequence>
<feature type="region of interest" description="Disordered" evidence="1">
    <location>
        <begin position="23"/>
        <end position="55"/>
    </location>
</feature>
<protein>
    <submittedName>
        <fullName evidence="2">Uncharacterized protein</fullName>
    </submittedName>
</protein>
<organism evidence="2 3">
    <name type="scientific">Hyaloscypha variabilis (strain UAMH 11265 / GT02V1 / F)</name>
    <name type="common">Meliniomyces variabilis</name>
    <dbReference type="NCBI Taxonomy" id="1149755"/>
    <lineage>
        <taxon>Eukaryota</taxon>
        <taxon>Fungi</taxon>
        <taxon>Dikarya</taxon>
        <taxon>Ascomycota</taxon>
        <taxon>Pezizomycotina</taxon>
        <taxon>Leotiomycetes</taxon>
        <taxon>Helotiales</taxon>
        <taxon>Hyaloscyphaceae</taxon>
        <taxon>Hyaloscypha</taxon>
        <taxon>Hyaloscypha variabilis</taxon>
    </lineage>
</organism>